<reference evidence="3" key="2">
    <citation type="submission" date="2020-09" db="EMBL/GenBank/DDBJ databases">
        <authorList>
            <person name="Sun Q."/>
            <person name="Zhou Y."/>
        </authorList>
    </citation>
    <scope>NUCLEOTIDE SEQUENCE</scope>
    <source>
        <strain evidence="3">CGMCC 1.12997</strain>
    </source>
</reference>
<evidence type="ECO:0000256" key="2">
    <source>
        <dbReference type="SAM" id="SignalP"/>
    </source>
</evidence>
<protein>
    <recommendedName>
        <fullName evidence="5">Secreted protein</fullName>
    </recommendedName>
</protein>
<dbReference type="InterPro" id="IPR052022">
    <property type="entry name" value="26kDa_periplasmic_antigen"/>
</dbReference>
<dbReference type="Proteomes" id="UP000647241">
    <property type="component" value="Unassembled WGS sequence"/>
</dbReference>
<comment type="caution">
    <text evidence="3">The sequence shown here is derived from an EMBL/GenBank/DDBJ whole genome shotgun (WGS) entry which is preliminary data.</text>
</comment>
<accession>A0A917HS15</accession>
<dbReference type="EMBL" id="BMGT01000004">
    <property type="protein sequence ID" value="GGG88366.1"/>
    <property type="molecule type" value="Genomic_DNA"/>
</dbReference>
<dbReference type="GO" id="GO:0006974">
    <property type="term" value="P:DNA damage response"/>
    <property type="evidence" value="ECO:0007669"/>
    <property type="project" value="TreeGrafter"/>
</dbReference>
<organism evidence="3 4">
    <name type="scientific">Edaphobacter dinghuensis</name>
    <dbReference type="NCBI Taxonomy" id="1560005"/>
    <lineage>
        <taxon>Bacteria</taxon>
        <taxon>Pseudomonadati</taxon>
        <taxon>Acidobacteriota</taxon>
        <taxon>Terriglobia</taxon>
        <taxon>Terriglobales</taxon>
        <taxon>Acidobacteriaceae</taxon>
        <taxon>Edaphobacter</taxon>
    </lineage>
</organism>
<dbReference type="PANTHER" id="PTHR34387:SF2">
    <property type="entry name" value="SLR1258 PROTEIN"/>
    <property type="match status" value="1"/>
</dbReference>
<reference evidence="3" key="1">
    <citation type="journal article" date="2014" name="Int. J. Syst. Evol. Microbiol.">
        <title>Complete genome sequence of Corynebacterium casei LMG S-19264T (=DSM 44701T), isolated from a smear-ripened cheese.</title>
        <authorList>
            <consortium name="US DOE Joint Genome Institute (JGI-PGF)"/>
            <person name="Walter F."/>
            <person name="Albersmeier A."/>
            <person name="Kalinowski J."/>
            <person name="Ruckert C."/>
        </authorList>
    </citation>
    <scope>NUCLEOTIDE SEQUENCE</scope>
    <source>
        <strain evidence="3">CGMCC 1.12997</strain>
    </source>
</reference>
<evidence type="ECO:0000256" key="1">
    <source>
        <dbReference type="SAM" id="Coils"/>
    </source>
</evidence>
<name>A0A917HS15_9BACT</name>
<feature type="coiled-coil region" evidence="1">
    <location>
        <begin position="158"/>
        <end position="185"/>
    </location>
</feature>
<feature type="signal peptide" evidence="2">
    <location>
        <begin position="1"/>
        <end position="20"/>
    </location>
</feature>
<dbReference type="Gene3D" id="3.30.70.2970">
    <property type="entry name" value="Protein of unknown function (DUF541), domain 2"/>
    <property type="match status" value="1"/>
</dbReference>
<keyword evidence="4" id="KW-1185">Reference proteome</keyword>
<keyword evidence="2" id="KW-0732">Signal</keyword>
<dbReference type="Pfam" id="PF04402">
    <property type="entry name" value="SIMPL"/>
    <property type="match status" value="1"/>
</dbReference>
<evidence type="ECO:0000313" key="4">
    <source>
        <dbReference type="Proteomes" id="UP000647241"/>
    </source>
</evidence>
<proteinExistence type="predicted"/>
<dbReference type="AlphaFoldDB" id="A0A917HS15"/>
<dbReference type="RefSeq" id="WP_188555575.1">
    <property type="nucleotide sequence ID" value="NZ_BMGT01000004.1"/>
</dbReference>
<dbReference type="Gene3D" id="3.30.110.170">
    <property type="entry name" value="Protein of unknown function (DUF541), domain 1"/>
    <property type="match status" value="1"/>
</dbReference>
<evidence type="ECO:0008006" key="5">
    <source>
        <dbReference type="Google" id="ProtNLM"/>
    </source>
</evidence>
<dbReference type="PANTHER" id="PTHR34387">
    <property type="entry name" value="SLR1258 PROTEIN"/>
    <property type="match status" value="1"/>
</dbReference>
<feature type="chain" id="PRO_5037241334" description="Secreted protein" evidence="2">
    <location>
        <begin position="21"/>
        <end position="241"/>
    </location>
</feature>
<sequence length="241" mass="25572">MNIFRVTAIALCSAAIAASAQTIQVSRENRTISVTATDKVTALADIATVHVGFIAYGPDSDAAYANGSKTSNAIIKALTDAGIPSSSIESENQSVTPVQNYQVEKLSDAEKAQRQFQVTQSWTVRTSADNAAKVLDLAVKAGANQSGQIDWSFKDENAPEAQAAAKALQRARSQAEQMAQSLNAKLGVLLYASNEVQASPIRPMMMRAMAASPAMEKVQPLAINPREIEKSATVTAIFAIE</sequence>
<evidence type="ECO:0000313" key="3">
    <source>
        <dbReference type="EMBL" id="GGG88366.1"/>
    </source>
</evidence>
<keyword evidence="1" id="KW-0175">Coiled coil</keyword>
<dbReference type="InterPro" id="IPR007497">
    <property type="entry name" value="SIMPL/DUF541"/>
</dbReference>
<gene>
    <name evidence="3" type="ORF">GCM10011585_35540</name>
</gene>